<dbReference type="EMBL" id="JAANIU010000887">
    <property type="protein sequence ID" value="KAG1569637.1"/>
    <property type="molecule type" value="Genomic_DNA"/>
</dbReference>
<gene>
    <name evidence="1" type="ORF">G6F50_006198</name>
</gene>
<evidence type="ECO:0000313" key="1">
    <source>
        <dbReference type="EMBL" id="KAG1569637.1"/>
    </source>
</evidence>
<protein>
    <submittedName>
        <fullName evidence="1">Uncharacterized protein</fullName>
    </submittedName>
</protein>
<organism evidence="1 2">
    <name type="scientific">Rhizopus delemar</name>
    <dbReference type="NCBI Taxonomy" id="936053"/>
    <lineage>
        <taxon>Eukaryota</taxon>
        <taxon>Fungi</taxon>
        <taxon>Fungi incertae sedis</taxon>
        <taxon>Mucoromycota</taxon>
        <taxon>Mucoromycotina</taxon>
        <taxon>Mucoromycetes</taxon>
        <taxon>Mucorales</taxon>
        <taxon>Mucorineae</taxon>
        <taxon>Rhizopodaceae</taxon>
        <taxon>Rhizopus</taxon>
    </lineage>
</organism>
<dbReference type="Proteomes" id="UP000740926">
    <property type="component" value="Unassembled WGS sequence"/>
</dbReference>
<name>A0A9P6Z3E2_9FUNG</name>
<reference evidence="1 2" key="1">
    <citation type="journal article" date="2020" name="Microb. Genom.">
        <title>Genetic diversity of clinical and environmental Mucorales isolates obtained from an investigation of mucormycosis cases among solid organ transplant recipients.</title>
        <authorList>
            <person name="Nguyen M.H."/>
            <person name="Kaul D."/>
            <person name="Muto C."/>
            <person name="Cheng S.J."/>
            <person name="Richter R.A."/>
            <person name="Bruno V.M."/>
            <person name="Liu G."/>
            <person name="Beyhan S."/>
            <person name="Sundermann A.J."/>
            <person name="Mounaud S."/>
            <person name="Pasculle A.W."/>
            <person name="Nierman W.C."/>
            <person name="Driscoll E."/>
            <person name="Cumbie R."/>
            <person name="Clancy C.J."/>
            <person name="Dupont C.L."/>
        </authorList>
    </citation>
    <scope>NUCLEOTIDE SEQUENCE [LARGE SCALE GENOMIC DNA]</scope>
    <source>
        <strain evidence="1 2">GL24</strain>
    </source>
</reference>
<proteinExistence type="predicted"/>
<evidence type="ECO:0000313" key="2">
    <source>
        <dbReference type="Proteomes" id="UP000740926"/>
    </source>
</evidence>
<keyword evidence="2" id="KW-1185">Reference proteome</keyword>
<comment type="caution">
    <text evidence="1">The sequence shown here is derived from an EMBL/GenBank/DDBJ whole genome shotgun (WGS) entry which is preliminary data.</text>
</comment>
<sequence>MSSNFFYKDGKGNIVGENGNEAMDFEVEFDPYNLGILFTLTQYRSSRNRFLAEPTEELDVRMEEAAEAVTSRKYNVYTDKHKAVFYYFNRHSAEQANITIRTTVEQNDHDILKKKRSENVRLVEETLSKTKSSAINIVLFANYIEARTQYEDLLCLYYSNEVGRPNHSSAKFYDQDLAAVCNFKKIPPELRSTSSCPVCLSRPTNSETKSGFKRRQNKATKKFKKTSHPLELSLNQFNAVQAIIYKQMGNSILCDALGYKTR</sequence>
<dbReference type="AlphaFoldDB" id="A0A9P6Z3E2"/>
<accession>A0A9P6Z3E2</accession>